<evidence type="ECO:0000259" key="4">
    <source>
        <dbReference type="Pfam" id="PF13458"/>
    </source>
</evidence>
<evidence type="ECO:0000256" key="2">
    <source>
        <dbReference type="ARBA" id="ARBA00022729"/>
    </source>
</evidence>
<dbReference type="AlphaFoldDB" id="A0AAW3P9Z6"/>
<comment type="similarity">
    <text evidence="1">Belongs to the leucine-binding protein family.</text>
</comment>
<sequence length="396" mass="41703">MLKRSAAVRLVLGFTLGIAFALAAGTAAGQDCEVGIGAVGPMSGGAAAWGLSAKGGAEFEAALTNQAGGLQVGNRKCLVKVFSYDSLYTAAGGAAASNYLASRDVHATIGPVGSPETTGFLPVAKHNGQVNFSVSYMSGVISPNFPLAFHALQAPVTWGPLLIKRAKDKFNFKSVVIIAPNDQGGTDSGKQLDKMYSEVGVNAREEYYQRGTTNFSPLALRIINANPDTVETSSVPPGDATILTKQLLEAGYTGTIGSLGGVGSEPIIQGAGGVSKLKTFYWLELVPVDDPGFARLKADYRRVMKAPPPENPEFAVHVIAAEQLLRAISLAGTDRDAEKIAAELRKMTPESRYFGKGGWRGKTIYGINQELAFPIGLSMVVNGKKLPVQRIDIPSE</sequence>
<name>A0AAW3P9Z6_9BURK</name>
<feature type="signal peptide" evidence="3">
    <location>
        <begin position="1"/>
        <end position="23"/>
    </location>
</feature>
<evidence type="ECO:0000313" key="5">
    <source>
        <dbReference type="EMBL" id="KWF46797.1"/>
    </source>
</evidence>
<feature type="chain" id="PRO_5043688681" evidence="3">
    <location>
        <begin position="24"/>
        <end position="396"/>
    </location>
</feature>
<organism evidence="5 6">
    <name type="scientific">Burkholderia diffusa</name>
    <dbReference type="NCBI Taxonomy" id="488732"/>
    <lineage>
        <taxon>Bacteria</taxon>
        <taxon>Pseudomonadati</taxon>
        <taxon>Pseudomonadota</taxon>
        <taxon>Betaproteobacteria</taxon>
        <taxon>Burkholderiales</taxon>
        <taxon>Burkholderiaceae</taxon>
        <taxon>Burkholderia</taxon>
        <taxon>Burkholderia cepacia complex</taxon>
    </lineage>
</organism>
<dbReference type="InterPro" id="IPR051010">
    <property type="entry name" value="BCAA_transport"/>
</dbReference>
<dbReference type="InterPro" id="IPR028082">
    <property type="entry name" value="Peripla_BP_I"/>
</dbReference>
<keyword evidence="2 3" id="KW-0732">Signal</keyword>
<dbReference type="Pfam" id="PF13458">
    <property type="entry name" value="Peripla_BP_6"/>
    <property type="match status" value="1"/>
</dbReference>
<protein>
    <submittedName>
        <fullName evidence="5">ABC transporter substrate-binding protein</fullName>
    </submittedName>
</protein>
<dbReference type="Proteomes" id="UP000063236">
    <property type="component" value="Unassembled WGS sequence"/>
</dbReference>
<evidence type="ECO:0000256" key="1">
    <source>
        <dbReference type="ARBA" id="ARBA00010062"/>
    </source>
</evidence>
<evidence type="ECO:0000256" key="3">
    <source>
        <dbReference type="SAM" id="SignalP"/>
    </source>
</evidence>
<dbReference type="InterPro" id="IPR028081">
    <property type="entry name" value="Leu-bd"/>
</dbReference>
<dbReference type="Gene3D" id="3.40.50.2300">
    <property type="match status" value="2"/>
</dbReference>
<gene>
    <name evidence="5" type="ORF">WL88_26195</name>
</gene>
<dbReference type="PANTHER" id="PTHR30483">
    <property type="entry name" value="LEUCINE-SPECIFIC-BINDING PROTEIN"/>
    <property type="match status" value="1"/>
</dbReference>
<proteinExistence type="inferred from homology"/>
<evidence type="ECO:0000313" key="6">
    <source>
        <dbReference type="Proteomes" id="UP000063236"/>
    </source>
</evidence>
<reference evidence="5 6" key="1">
    <citation type="submission" date="2015-11" db="EMBL/GenBank/DDBJ databases">
        <title>Expanding the genomic diversity of Burkholderia species for the development of highly accurate diagnostics.</title>
        <authorList>
            <person name="Sahl J."/>
            <person name="Keim P."/>
            <person name="Wagner D."/>
        </authorList>
    </citation>
    <scope>NUCLEOTIDE SEQUENCE [LARGE SCALE GENOMIC DNA]</scope>
    <source>
        <strain evidence="5 6">MSMB378WGS</strain>
    </source>
</reference>
<dbReference type="PANTHER" id="PTHR30483:SF6">
    <property type="entry name" value="PERIPLASMIC BINDING PROTEIN OF ABC TRANSPORTER FOR NATURAL AMINO ACIDS"/>
    <property type="match status" value="1"/>
</dbReference>
<dbReference type="RefSeq" id="WP_060202429.1">
    <property type="nucleotide sequence ID" value="NZ_LPJS01000026.1"/>
</dbReference>
<dbReference type="EMBL" id="LPJV01000059">
    <property type="protein sequence ID" value="KWF46797.1"/>
    <property type="molecule type" value="Genomic_DNA"/>
</dbReference>
<dbReference type="CDD" id="cd06336">
    <property type="entry name" value="PBP1_ABC_ligand_binding-like"/>
    <property type="match status" value="1"/>
</dbReference>
<comment type="caution">
    <text evidence="5">The sequence shown here is derived from an EMBL/GenBank/DDBJ whole genome shotgun (WGS) entry which is preliminary data.</text>
</comment>
<dbReference type="SUPFAM" id="SSF53822">
    <property type="entry name" value="Periplasmic binding protein-like I"/>
    <property type="match status" value="1"/>
</dbReference>
<feature type="domain" description="Leucine-binding protein" evidence="4">
    <location>
        <begin position="34"/>
        <end position="362"/>
    </location>
</feature>
<accession>A0AAW3P9Z6</accession>